<evidence type="ECO:0000256" key="1">
    <source>
        <dbReference type="SAM" id="SignalP"/>
    </source>
</evidence>
<protein>
    <recommendedName>
        <fullName evidence="4">PEP-CTERM sorting domain-containing protein</fullName>
    </recommendedName>
</protein>
<accession>A0A842HGP8</accession>
<dbReference type="RefSeq" id="WP_185675405.1">
    <property type="nucleotide sequence ID" value="NZ_JACHVB010000021.1"/>
</dbReference>
<proteinExistence type="predicted"/>
<dbReference type="AlphaFoldDB" id="A0A842HGP8"/>
<dbReference type="Proteomes" id="UP000546464">
    <property type="component" value="Unassembled WGS sequence"/>
</dbReference>
<sequence length="294" mass="32691">MKNTGYFRLLTKALSMLAVSGAGLAAVSHAQTLPYSYDFEGLTPGTVSPLAGNINGPANAYGWYGSNFSTNKRVTVSGDMNSPWDVGGSQSAALVYQANEPTPLPSLYNYFTNRTNLYNYPSNVNVTGSLGASLTGSGYTMAWDFYSTLLNTQPQFRINSSTEVNAILFDIRSETHYLRYYQNGATTIDESYAFKDNTWYRFEVSNIDVVNKTWDLDVYEWDGTSGTTVISLSGLGFNAAATDLDYFRMQVNTTTNSTGYQYYLDNFSIIPEASSAAWLLLGLPVLFLRRWWRK</sequence>
<keyword evidence="3" id="KW-1185">Reference proteome</keyword>
<keyword evidence="1" id="KW-0732">Signal</keyword>
<evidence type="ECO:0000313" key="2">
    <source>
        <dbReference type="EMBL" id="MBC2594421.1"/>
    </source>
</evidence>
<evidence type="ECO:0000313" key="3">
    <source>
        <dbReference type="Proteomes" id="UP000546464"/>
    </source>
</evidence>
<name>A0A842HGP8_9BACT</name>
<organism evidence="2 3">
    <name type="scientific">Ruficoccus amylovorans</name>
    <dbReference type="NCBI Taxonomy" id="1804625"/>
    <lineage>
        <taxon>Bacteria</taxon>
        <taxon>Pseudomonadati</taxon>
        <taxon>Verrucomicrobiota</taxon>
        <taxon>Opitutia</taxon>
        <taxon>Puniceicoccales</taxon>
        <taxon>Cerasicoccaceae</taxon>
        <taxon>Ruficoccus</taxon>
    </lineage>
</organism>
<comment type="caution">
    <text evidence="2">The sequence shown here is derived from an EMBL/GenBank/DDBJ whole genome shotgun (WGS) entry which is preliminary data.</text>
</comment>
<feature type="chain" id="PRO_5032816636" description="PEP-CTERM sorting domain-containing protein" evidence="1">
    <location>
        <begin position="26"/>
        <end position="294"/>
    </location>
</feature>
<evidence type="ECO:0008006" key="4">
    <source>
        <dbReference type="Google" id="ProtNLM"/>
    </source>
</evidence>
<reference evidence="2 3" key="1">
    <citation type="submission" date="2020-07" db="EMBL/GenBank/DDBJ databases">
        <authorList>
            <person name="Feng X."/>
        </authorList>
    </citation>
    <scope>NUCLEOTIDE SEQUENCE [LARGE SCALE GENOMIC DNA]</scope>
    <source>
        <strain evidence="2 3">JCM31066</strain>
    </source>
</reference>
<dbReference type="EMBL" id="JACHVB010000021">
    <property type="protein sequence ID" value="MBC2594421.1"/>
    <property type="molecule type" value="Genomic_DNA"/>
</dbReference>
<feature type="signal peptide" evidence="1">
    <location>
        <begin position="1"/>
        <end position="25"/>
    </location>
</feature>
<gene>
    <name evidence="2" type="ORF">H5P28_09145</name>
</gene>